<dbReference type="EnsemblMetazoa" id="AALFPA23_014326.R20824">
    <property type="protein sequence ID" value="AALFPA23_014326.P20824"/>
    <property type="gene ID" value="AALFPA23_014326"/>
</dbReference>
<reference evidence="5" key="1">
    <citation type="journal article" date="2015" name="Proc. Natl. Acad. Sci. U.S.A.">
        <title>Genome sequence of the Asian Tiger mosquito, Aedes albopictus, reveals insights into its biology, genetics, and evolution.</title>
        <authorList>
            <person name="Chen X.G."/>
            <person name="Jiang X."/>
            <person name="Gu J."/>
            <person name="Xu M."/>
            <person name="Wu Y."/>
            <person name="Deng Y."/>
            <person name="Zhang C."/>
            <person name="Bonizzoni M."/>
            <person name="Dermauw W."/>
            <person name="Vontas J."/>
            <person name="Armbruster P."/>
            <person name="Huang X."/>
            <person name="Yang Y."/>
            <person name="Zhang H."/>
            <person name="He W."/>
            <person name="Peng H."/>
            <person name="Liu Y."/>
            <person name="Wu K."/>
            <person name="Chen J."/>
            <person name="Lirakis M."/>
            <person name="Topalis P."/>
            <person name="Van Leeuwen T."/>
            <person name="Hall A.B."/>
            <person name="Jiang X."/>
            <person name="Thorpe C."/>
            <person name="Mueller R.L."/>
            <person name="Sun C."/>
            <person name="Waterhouse R.M."/>
            <person name="Yan G."/>
            <person name="Tu Z.J."/>
            <person name="Fang X."/>
            <person name="James A.A."/>
        </authorList>
    </citation>
    <scope>NUCLEOTIDE SEQUENCE [LARGE SCALE GENOMIC DNA]</scope>
    <source>
        <strain evidence="5">Foshan</strain>
    </source>
</reference>
<reference evidence="4" key="2">
    <citation type="submission" date="2025-05" db="UniProtKB">
        <authorList>
            <consortium name="EnsemblMetazoa"/>
        </authorList>
    </citation>
    <scope>IDENTIFICATION</scope>
    <source>
        <strain evidence="4">Foshan</strain>
    </source>
</reference>
<proteinExistence type="predicted"/>
<evidence type="ECO:0000256" key="1">
    <source>
        <dbReference type="ARBA" id="ARBA00022821"/>
    </source>
</evidence>
<feature type="domain" description="Glycoside hydrolase family 19 catalytic" evidence="3">
    <location>
        <begin position="67"/>
        <end position="160"/>
    </location>
</feature>
<dbReference type="PANTHER" id="PTHR22595:SF79">
    <property type="entry name" value="CHITINASE 12"/>
    <property type="match status" value="1"/>
</dbReference>
<dbReference type="CDD" id="cd00325">
    <property type="entry name" value="chitinase_GH19"/>
    <property type="match status" value="1"/>
</dbReference>
<name>A0ABM1Z2A6_AEDAL</name>
<dbReference type="Gene3D" id="1.10.530.10">
    <property type="match status" value="1"/>
</dbReference>
<dbReference type="GeneID" id="134284425"/>
<keyword evidence="5" id="KW-1185">Reference proteome</keyword>
<keyword evidence="1" id="KW-0611">Plant defense</keyword>
<sequence>MVVITTKQLNTALSDLGFSKVSEEVAKTIVRDINATTDDFKEAIMLLAQLINESGGFQHTSEDEGSEKKYAPYYGRGYIQLTHKENYRDASMAIFGDERLVDNADIVSSSPDMSMRVSTWYWVAKVRAAVGPSNHSFNRTTHAINGKLEPPGSDMVKKRHSLFIQVYNSFCRMFQKNRSSN</sequence>
<keyword evidence="2" id="KW-1015">Disulfide bond</keyword>
<evidence type="ECO:0000313" key="5">
    <source>
        <dbReference type="Proteomes" id="UP000069940"/>
    </source>
</evidence>
<dbReference type="InterPro" id="IPR023346">
    <property type="entry name" value="Lysozyme-like_dom_sf"/>
</dbReference>
<evidence type="ECO:0000313" key="4">
    <source>
        <dbReference type="EnsemblMetazoa" id="AALFPA23_014326.P20824"/>
    </source>
</evidence>
<dbReference type="InterPro" id="IPR000726">
    <property type="entry name" value="Glyco_hydro_19_cat"/>
</dbReference>
<dbReference type="Proteomes" id="UP000069940">
    <property type="component" value="Unassembled WGS sequence"/>
</dbReference>
<accession>A0ABM1Z2A6</accession>
<dbReference type="SUPFAM" id="SSF53955">
    <property type="entry name" value="Lysozyme-like"/>
    <property type="match status" value="1"/>
</dbReference>
<protein>
    <recommendedName>
        <fullName evidence="3">Glycoside hydrolase family 19 catalytic domain-containing protein</fullName>
    </recommendedName>
</protein>
<dbReference type="PANTHER" id="PTHR22595">
    <property type="entry name" value="CHITINASE-RELATED"/>
    <property type="match status" value="1"/>
</dbReference>
<dbReference type="Pfam" id="PF00182">
    <property type="entry name" value="Glyco_hydro_19"/>
    <property type="match status" value="1"/>
</dbReference>
<evidence type="ECO:0000259" key="3">
    <source>
        <dbReference type="Pfam" id="PF00182"/>
    </source>
</evidence>
<dbReference type="RefSeq" id="XP_062699255.1">
    <property type="nucleotide sequence ID" value="XM_062843271.1"/>
</dbReference>
<evidence type="ECO:0000256" key="2">
    <source>
        <dbReference type="ARBA" id="ARBA00023157"/>
    </source>
</evidence>
<organism evidence="4 5">
    <name type="scientific">Aedes albopictus</name>
    <name type="common">Asian tiger mosquito</name>
    <name type="synonym">Stegomyia albopicta</name>
    <dbReference type="NCBI Taxonomy" id="7160"/>
    <lineage>
        <taxon>Eukaryota</taxon>
        <taxon>Metazoa</taxon>
        <taxon>Ecdysozoa</taxon>
        <taxon>Arthropoda</taxon>
        <taxon>Hexapoda</taxon>
        <taxon>Insecta</taxon>
        <taxon>Pterygota</taxon>
        <taxon>Neoptera</taxon>
        <taxon>Endopterygota</taxon>
        <taxon>Diptera</taxon>
        <taxon>Nematocera</taxon>
        <taxon>Culicoidea</taxon>
        <taxon>Culicidae</taxon>
        <taxon>Culicinae</taxon>
        <taxon>Aedini</taxon>
        <taxon>Aedes</taxon>
        <taxon>Stegomyia</taxon>
    </lineage>
</organism>